<keyword evidence="1" id="KW-0812">Transmembrane</keyword>
<dbReference type="Proteomes" id="UP000246077">
    <property type="component" value="Unassembled WGS sequence"/>
</dbReference>
<dbReference type="GO" id="GO:0005509">
    <property type="term" value="F:calcium ion binding"/>
    <property type="evidence" value="ECO:0007669"/>
    <property type="project" value="InterPro"/>
</dbReference>
<dbReference type="SUPFAM" id="SSF47473">
    <property type="entry name" value="EF-hand"/>
    <property type="match status" value="1"/>
</dbReference>
<accession>A0A317E0J6</accession>
<keyword evidence="1" id="KW-0472">Membrane</keyword>
<dbReference type="Gene3D" id="1.10.238.10">
    <property type="entry name" value="EF-hand"/>
    <property type="match status" value="1"/>
</dbReference>
<keyword evidence="1" id="KW-1133">Transmembrane helix</keyword>
<dbReference type="Pfam" id="PF13202">
    <property type="entry name" value="EF-hand_5"/>
    <property type="match status" value="3"/>
</dbReference>
<keyword evidence="4" id="KW-1185">Reference proteome</keyword>
<reference evidence="4" key="1">
    <citation type="submission" date="2018-05" db="EMBL/GenBank/DDBJ databases">
        <title>Zavarzinia sp. HR-AS.</title>
        <authorList>
            <person name="Lee Y."/>
            <person name="Jeon C.O."/>
        </authorList>
    </citation>
    <scope>NUCLEOTIDE SEQUENCE [LARGE SCALE GENOMIC DNA]</scope>
    <source>
        <strain evidence="4">DSM 1231</strain>
    </source>
</reference>
<comment type="caution">
    <text evidence="3">The sequence shown here is derived from an EMBL/GenBank/DDBJ whole genome shotgun (WGS) entry which is preliminary data.</text>
</comment>
<organism evidence="3 4">
    <name type="scientific">Zavarzinia compransoris</name>
    <dbReference type="NCBI Taxonomy" id="1264899"/>
    <lineage>
        <taxon>Bacteria</taxon>
        <taxon>Pseudomonadati</taxon>
        <taxon>Pseudomonadota</taxon>
        <taxon>Alphaproteobacteria</taxon>
        <taxon>Rhodospirillales</taxon>
        <taxon>Zavarziniaceae</taxon>
        <taxon>Zavarzinia</taxon>
    </lineage>
</organism>
<dbReference type="AlphaFoldDB" id="A0A317E0J6"/>
<gene>
    <name evidence="3" type="ORF">DKG75_18085</name>
</gene>
<feature type="domain" description="EF-hand" evidence="2">
    <location>
        <begin position="82"/>
        <end position="117"/>
    </location>
</feature>
<evidence type="ECO:0000259" key="2">
    <source>
        <dbReference type="PROSITE" id="PS50222"/>
    </source>
</evidence>
<dbReference type="InterPro" id="IPR011992">
    <property type="entry name" value="EF-hand-dom_pair"/>
</dbReference>
<name>A0A317E0J6_9PROT</name>
<proteinExistence type="predicted"/>
<dbReference type="InterPro" id="IPR002048">
    <property type="entry name" value="EF_hand_dom"/>
</dbReference>
<dbReference type="InterPro" id="IPR018247">
    <property type="entry name" value="EF_Hand_1_Ca_BS"/>
</dbReference>
<feature type="transmembrane region" description="Helical" evidence="1">
    <location>
        <begin position="12"/>
        <end position="29"/>
    </location>
</feature>
<sequence>MVTVASVGRRARLVRGSVVVLMIALSLAACRRSATPTYQVGPPVALSGEPLLFDVKDSCSEAQGRWFARADGNKDGFVDLGEAKADARRFFAAVDKDGNGFITPTELTDYRTKAYPPEYRAALSVPMPPANAPQKTPGGTEIQDPEMRRYLMTPITTDLVMSADQDLDFRLTVDEMLAKVTERGARLDADGDGKLSPAEVKAYCGT</sequence>
<dbReference type="OrthoDB" id="7355106at2"/>
<dbReference type="RefSeq" id="WP_109922569.1">
    <property type="nucleotide sequence ID" value="NZ_QGLF01000005.1"/>
</dbReference>
<dbReference type="PROSITE" id="PS00018">
    <property type="entry name" value="EF_HAND_1"/>
    <property type="match status" value="2"/>
</dbReference>
<protein>
    <recommendedName>
        <fullName evidence="2">EF-hand domain-containing protein</fullName>
    </recommendedName>
</protein>
<evidence type="ECO:0000256" key="1">
    <source>
        <dbReference type="SAM" id="Phobius"/>
    </source>
</evidence>
<dbReference type="PROSITE" id="PS50222">
    <property type="entry name" value="EF_HAND_2"/>
    <property type="match status" value="1"/>
</dbReference>
<evidence type="ECO:0000313" key="4">
    <source>
        <dbReference type="Proteomes" id="UP000246077"/>
    </source>
</evidence>
<dbReference type="EMBL" id="QGLF01000005">
    <property type="protein sequence ID" value="PWR18883.1"/>
    <property type="molecule type" value="Genomic_DNA"/>
</dbReference>
<evidence type="ECO:0000313" key="3">
    <source>
        <dbReference type="EMBL" id="PWR18883.1"/>
    </source>
</evidence>